<accession>E1JUC1</accession>
<name>E1JUC1_SOLFR</name>
<protein>
    <submittedName>
        <fullName evidence="1">Uncharacterized protein</fullName>
    </submittedName>
</protein>
<dbReference type="Proteomes" id="UP000006250">
    <property type="component" value="Unassembled WGS sequence"/>
</dbReference>
<dbReference type="eggNOG" id="ENOG50318X5">
    <property type="taxonomic scope" value="Bacteria"/>
</dbReference>
<dbReference type="EMBL" id="AECZ01000006">
    <property type="protein sequence ID" value="EFL52051.1"/>
    <property type="molecule type" value="Genomic_DNA"/>
</dbReference>
<keyword evidence="2" id="KW-1185">Reference proteome</keyword>
<organism evidence="1 2">
    <name type="scientific">Solidesulfovibrio fructosivorans JJ]</name>
    <dbReference type="NCBI Taxonomy" id="596151"/>
    <lineage>
        <taxon>Bacteria</taxon>
        <taxon>Pseudomonadati</taxon>
        <taxon>Thermodesulfobacteriota</taxon>
        <taxon>Desulfovibrionia</taxon>
        <taxon>Desulfovibrionales</taxon>
        <taxon>Desulfovibrionaceae</taxon>
        <taxon>Solidesulfovibrio</taxon>
    </lineage>
</organism>
<dbReference type="RefSeq" id="WP_005992093.1">
    <property type="nucleotide sequence ID" value="NZ_AECZ01000006.1"/>
</dbReference>
<evidence type="ECO:0000313" key="1">
    <source>
        <dbReference type="EMBL" id="EFL52051.1"/>
    </source>
</evidence>
<gene>
    <name evidence="1" type="ORF">DesfrDRAFT_1220</name>
</gene>
<dbReference type="AlphaFoldDB" id="E1JUC1"/>
<proteinExistence type="predicted"/>
<evidence type="ECO:0000313" key="2">
    <source>
        <dbReference type="Proteomes" id="UP000006250"/>
    </source>
</evidence>
<dbReference type="STRING" id="596151.DesfrDRAFT_1220"/>
<sequence>MTIGSDEIRIISGHDACAVVRPAFQGYSTAVVEMDGQQHTLFAPATWSEVVTRTAAPPASVRSPASVRFTPAEFMRLFNQDELDAVLVAEATDSDVKRMWAFIRAVGYVDMAAPLTQSSLRMLREKNYLATDERLQQLKDGVFQL</sequence>
<reference evidence="1 2" key="1">
    <citation type="submission" date="2010-08" db="EMBL/GenBank/DDBJ databases">
        <title>The draft genome of Desulfovibrio fructosovorans JJ.</title>
        <authorList>
            <consortium name="US DOE Joint Genome Institute (JGI-PGF)"/>
            <person name="Lucas S."/>
            <person name="Copeland A."/>
            <person name="Lapidus A."/>
            <person name="Cheng J.-F."/>
            <person name="Bruce D."/>
            <person name="Goodwin L."/>
            <person name="Pitluck S."/>
            <person name="Land M.L."/>
            <person name="Hauser L."/>
            <person name="Chang Y.-J."/>
            <person name="Jeffries C."/>
            <person name="Wall J.D."/>
            <person name="Stahl D.A."/>
            <person name="Arkin A.P."/>
            <person name="Dehal P."/>
            <person name="Stolyar S.M."/>
            <person name="Hazen T.C."/>
            <person name="Woyke T.J."/>
        </authorList>
    </citation>
    <scope>NUCLEOTIDE SEQUENCE [LARGE SCALE GENOMIC DNA]</scope>
    <source>
        <strain evidence="1 2">JJ</strain>
    </source>
</reference>
<comment type="caution">
    <text evidence="1">The sequence shown here is derived from an EMBL/GenBank/DDBJ whole genome shotgun (WGS) entry which is preliminary data.</text>
</comment>